<dbReference type="AlphaFoldDB" id="A0AAI9ZZE1"/>
<evidence type="ECO:0000256" key="2">
    <source>
        <dbReference type="ARBA" id="ARBA00022741"/>
    </source>
</evidence>
<dbReference type="EMBL" id="JAHMHQ010000004">
    <property type="protein sequence ID" value="KAK1640671.1"/>
    <property type="molecule type" value="Genomic_DNA"/>
</dbReference>
<accession>A0AAI9ZZE1</accession>
<comment type="function">
    <text evidence="4">Required for vesicle-mediated transport. Catalyzes the fusion of transport vesicles within the Golgi cisternae. Is also required for transport from the endoplasmic reticulum to the Golgi stack. Seems to function as a fusion protein required for the delivery of cargo proteins to all compartments of the Golgi stack independent of vesicle origin.</text>
</comment>
<dbReference type="InterPro" id="IPR027417">
    <property type="entry name" value="P-loop_NTPase"/>
</dbReference>
<dbReference type="RefSeq" id="XP_060449278.1">
    <property type="nucleotide sequence ID" value="XM_060587537.1"/>
</dbReference>
<evidence type="ECO:0000313" key="7">
    <source>
        <dbReference type="Proteomes" id="UP001243989"/>
    </source>
</evidence>
<dbReference type="Proteomes" id="UP001243989">
    <property type="component" value="Unassembled WGS sequence"/>
</dbReference>
<dbReference type="FunFam" id="3.40.50.300:FF:000154">
    <property type="entry name" value="Vesicle-fusing ATPase 1"/>
    <property type="match status" value="1"/>
</dbReference>
<dbReference type="GO" id="GO:0043001">
    <property type="term" value="P:Golgi to plasma membrane protein transport"/>
    <property type="evidence" value="ECO:0007669"/>
    <property type="project" value="TreeGrafter"/>
</dbReference>
<dbReference type="Pfam" id="PF00004">
    <property type="entry name" value="AAA"/>
    <property type="match status" value="1"/>
</dbReference>
<evidence type="ECO:0000256" key="3">
    <source>
        <dbReference type="ARBA" id="ARBA00022840"/>
    </source>
</evidence>
<dbReference type="GO" id="GO:0005795">
    <property type="term" value="C:Golgi stack"/>
    <property type="evidence" value="ECO:0007669"/>
    <property type="project" value="TreeGrafter"/>
</dbReference>
<keyword evidence="2 4" id="KW-0547">Nucleotide-binding</keyword>
<dbReference type="GeneID" id="85472399"/>
<dbReference type="InterPro" id="IPR003593">
    <property type="entry name" value="AAA+_ATPase"/>
</dbReference>
<evidence type="ECO:0000256" key="4">
    <source>
        <dbReference type="RuleBase" id="RU367045"/>
    </source>
</evidence>
<organism evidence="6 7">
    <name type="scientific">Colletotrichum phormii</name>
    <dbReference type="NCBI Taxonomy" id="359342"/>
    <lineage>
        <taxon>Eukaryota</taxon>
        <taxon>Fungi</taxon>
        <taxon>Dikarya</taxon>
        <taxon>Ascomycota</taxon>
        <taxon>Pezizomycotina</taxon>
        <taxon>Sordariomycetes</taxon>
        <taxon>Hypocreomycetidae</taxon>
        <taxon>Glomerellales</taxon>
        <taxon>Glomerellaceae</taxon>
        <taxon>Colletotrichum</taxon>
        <taxon>Colletotrichum acutatum species complex</taxon>
    </lineage>
</organism>
<dbReference type="InterPro" id="IPR039812">
    <property type="entry name" value="Vesicle-fus_ATPase"/>
</dbReference>
<evidence type="ECO:0000259" key="5">
    <source>
        <dbReference type="SMART" id="SM00382"/>
    </source>
</evidence>
<keyword evidence="7" id="KW-1185">Reference proteome</keyword>
<proteinExistence type="inferred from homology"/>
<keyword evidence="4" id="KW-0931">ER-Golgi transport</keyword>
<dbReference type="SUPFAM" id="SSF52540">
    <property type="entry name" value="P-loop containing nucleoside triphosphate hydrolases"/>
    <property type="match status" value="1"/>
</dbReference>
<gene>
    <name evidence="6" type="ORF">BDP81DRAFT_391329</name>
</gene>
<reference evidence="6" key="1">
    <citation type="submission" date="2021-06" db="EMBL/GenBank/DDBJ databases">
        <title>Comparative genomics, transcriptomics and evolutionary studies reveal genomic signatures of adaptation to plant cell wall in hemibiotrophic fungi.</title>
        <authorList>
            <consortium name="DOE Joint Genome Institute"/>
            <person name="Baroncelli R."/>
            <person name="Diaz J.F."/>
            <person name="Benocci T."/>
            <person name="Peng M."/>
            <person name="Battaglia E."/>
            <person name="Haridas S."/>
            <person name="Andreopoulos W."/>
            <person name="Labutti K."/>
            <person name="Pangilinan J."/>
            <person name="Floch G.L."/>
            <person name="Makela M.R."/>
            <person name="Henrissat B."/>
            <person name="Grigoriev I.V."/>
            <person name="Crouch J.A."/>
            <person name="De Vries R.P."/>
            <person name="Sukno S.A."/>
            <person name="Thon M.R."/>
        </authorList>
    </citation>
    <scope>NUCLEOTIDE SEQUENCE</scope>
    <source>
        <strain evidence="6">CBS 102054</strain>
    </source>
</reference>
<keyword evidence="4 6" id="KW-0378">Hydrolase</keyword>
<dbReference type="InterPro" id="IPR003959">
    <property type="entry name" value="ATPase_AAA_core"/>
</dbReference>
<dbReference type="SMART" id="SM00382">
    <property type="entry name" value="AAA"/>
    <property type="match status" value="1"/>
</dbReference>
<evidence type="ECO:0000256" key="1">
    <source>
        <dbReference type="ARBA" id="ARBA00006914"/>
    </source>
</evidence>
<name>A0AAI9ZZE1_9PEZI</name>
<keyword evidence="4" id="KW-0963">Cytoplasm</keyword>
<sequence length="270" mass="30099">MNVSWPPIEGAKRAVGPLDSTTLTELTKKELHGHVLARNQQILLRIEKDHIKYPIVLRVVDLKAYVVGQTRPEREDQDFHHEHTNGLFSQETISRFVSNTIKIDAYVSFPKVEVNIRDDVLPEEFGIGGLGPEFQTILRRALASRQIPKTEFMKLGIKHVRGILLHGPSGTGKTLIARKISQMLGVHKPKIINGPEIMNSFVGKSEENMRDIFAEAQDDDIKLGMESKLHLVIFDELDAICKSRGSEGGGGARVNDNMVNQLLAILDGVN</sequence>
<keyword evidence="3 4" id="KW-0067">ATP-binding</keyword>
<dbReference type="GO" id="GO:0016887">
    <property type="term" value="F:ATP hydrolysis activity"/>
    <property type="evidence" value="ECO:0007669"/>
    <property type="project" value="InterPro"/>
</dbReference>
<dbReference type="GO" id="GO:0035494">
    <property type="term" value="P:SNARE complex disassembly"/>
    <property type="evidence" value="ECO:0007669"/>
    <property type="project" value="InterPro"/>
</dbReference>
<protein>
    <recommendedName>
        <fullName evidence="4">Vesicular-fusion protein SEC18</fullName>
    </recommendedName>
</protein>
<dbReference type="PANTHER" id="PTHR23078:SF3">
    <property type="entry name" value="VESICLE-FUSING ATPASE"/>
    <property type="match status" value="1"/>
</dbReference>
<dbReference type="PANTHER" id="PTHR23078">
    <property type="entry name" value="VESICULAR-FUSION PROTEIN NSF"/>
    <property type="match status" value="1"/>
</dbReference>
<evidence type="ECO:0000313" key="6">
    <source>
        <dbReference type="EMBL" id="KAK1640671.1"/>
    </source>
</evidence>
<comment type="caution">
    <text evidence="6">The sequence shown here is derived from an EMBL/GenBank/DDBJ whole genome shotgun (WGS) entry which is preliminary data.</text>
</comment>
<dbReference type="GO" id="GO:0005524">
    <property type="term" value="F:ATP binding"/>
    <property type="evidence" value="ECO:0007669"/>
    <property type="project" value="UniProtKB-UniRule"/>
</dbReference>
<feature type="domain" description="AAA+ ATPase" evidence="5">
    <location>
        <begin position="159"/>
        <end position="269"/>
    </location>
</feature>
<keyword evidence="4" id="KW-0653">Protein transport</keyword>
<dbReference type="GO" id="GO:0006891">
    <property type="term" value="P:intra-Golgi vesicle-mediated transport"/>
    <property type="evidence" value="ECO:0007669"/>
    <property type="project" value="TreeGrafter"/>
</dbReference>
<keyword evidence="4" id="KW-0813">Transport</keyword>
<comment type="subcellular location">
    <subcellularLocation>
        <location evidence="4">Cytoplasm</location>
    </subcellularLocation>
</comment>
<dbReference type="Gene3D" id="3.40.50.300">
    <property type="entry name" value="P-loop containing nucleotide triphosphate hydrolases"/>
    <property type="match status" value="1"/>
</dbReference>
<comment type="similarity">
    <text evidence="1 4">Belongs to the AAA ATPase family.</text>
</comment>